<dbReference type="EMBL" id="FZOF01000015">
    <property type="protein sequence ID" value="SNT13537.1"/>
    <property type="molecule type" value="Genomic_DNA"/>
</dbReference>
<dbReference type="Proteomes" id="UP000198280">
    <property type="component" value="Unassembled WGS sequence"/>
</dbReference>
<evidence type="ECO:0000313" key="3">
    <source>
        <dbReference type="Proteomes" id="UP000198280"/>
    </source>
</evidence>
<evidence type="ECO:0000256" key="1">
    <source>
        <dbReference type="SAM" id="SignalP"/>
    </source>
</evidence>
<dbReference type="InterPro" id="IPR006311">
    <property type="entry name" value="TAT_signal"/>
</dbReference>
<dbReference type="PROSITE" id="PS51318">
    <property type="entry name" value="TAT"/>
    <property type="match status" value="1"/>
</dbReference>
<evidence type="ECO:0000313" key="2">
    <source>
        <dbReference type="EMBL" id="SNT13537.1"/>
    </source>
</evidence>
<dbReference type="OrthoDB" id="4209370at2"/>
<organism evidence="2 3">
    <name type="scientific">Actinacidiphila glaucinigra</name>
    <dbReference type="NCBI Taxonomy" id="235986"/>
    <lineage>
        <taxon>Bacteria</taxon>
        <taxon>Bacillati</taxon>
        <taxon>Actinomycetota</taxon>
        <taxon>Actinomycetes</taxon>
        <taxon>Kitasatosporales</taxon>
        <taxon>Streptomycetaceae</taxon>
        <taxon>Actinacidiphila</taxon>
    </lineage>
</organism>
<sequence>MRRRSFLTLAGAGLTALVTPAAPAVAAAVAAGPRIHVLDTLPGGNGQVHALGHPGIAGGSSGNAPVYWTGRSVHRVPFPAAYGYGTGEVSAVNRHGLMVGTVLFPSWDHAVGFSYRQGRRTATILPNSLTANDVNDHGRIVGTGENHTAYVWHRDAVERELRSSSPFSSVWSAVSINNSGTVVGADGDGAVVWPAGTDEPAQRLLPTELPEGVSYAPAAVDEHGRIVGSAGDFFSDSQYETYWDPPYTADGIRVPGLPGYYNEGYFRAISPTTGLVVGGAPTSFGSPPGYPPGTAEFWTGTGPIRALPRLQEDGDADAFAAADNGRVGGCAVRDDVLKPVIWTGVR</sequence>
<keyword evidence="1" id="KW-0732">Signal</keyword>
<dbReference type="AlphaFoldDB" id="A0A239K5A8"/>
<feature type="chain" id="PRO_5013326049" evidence="1">
    <location>
        <begin position="27"/>
        <end position="346"/>
    </location>
</feature>
<gene>
    <name evidence="2" type="ORF">SAMN05216252_1152</name>
</gene>
<accession>A0A239K5A8</accession>
<proteinExistence type="predicted"/>
<protein>
    <submittedName>
        <fullName evidence="2">Uncharacterized protein</fullName>
    </submittedName>
</protein>
<dbReference type="RefSeq" id="WP_089226304.1">
    <property type="nucleotide sequence ID" value="NZ_FZOF01000015.1"/>
</dbReference>
<name>A0A239K5A8_9ACTN</name>
<reference evidence="2 3" key="1">
    <citation type="submission" date="2017-06" db="EMBL/GenBank/DDBJ databases">
        <authorList>
            <person name="Kim H.J."/>
            <person name="Triplett B.A."/>
        </authorList>
    </citation>
    <scope>NUCLEOTIDE SEQUENCE [LARGE SCALE GENOMIC DNA]</scope>
    <source>
        <strain evidence="2 3">CGMCC 4.1858</strain>
    </source>
</reference>
<feature type="signal peptide" evidence="1">
    <location>
        <begin position="1"/>
        <end position="26"/>
    </location>
</feature>
<keyword evidence="3" id="KW-1185">Reference proteome</keyword>